<dbReference type="AlphaFoldDB" id="A0A6A4GXC7"/>
<proteinExistence type="predicted"/>
<dbReference type="PANTHER" id="PTHR23257:SF958">
    <property type="entry name" value="SERINE_THREONINE-PROTEIN KINASE WNK4"/>
    <property type="match status" value="1"/>
</dbReference>
<dbReference type="GO" id="GO:0007165">
    <property type="term" value="P:signal transduction"/>
    <property type="evidence" value="ECO:0007669"/>
    <property type="project" value="TreeGrafter"/>
</dbReference>
<dbReference type="GO" id="GO:0005524">
    <property type="term" value="F:ATP binding"/>
    <property type="evidence" value="ECO:0007669"/>
    <property type="project" value="InterPro"/>
</dbReference>
<evidence type="ECO:0000259" key="1">
    <source>
        <dbReference type="PROSITE" id="PS50011"/>
    </source>
</evidence>
<evidence type="ECO:0000313" key="2">
    <source>
        <dbReference type="EMBL" id="KAE9390010.1"/>
    </source>
</evidence>
<dbReference type="GO" id="GO:0004672">
    <property type="term" value="F:protein kinase activity"/>
    <property type="evidence" value="ECO:0007669"/>
    <property type="project" value="InterPro"/>
</dbReference>
<reference evidence="2" key="1">
    <citation type="journal article" date="2019" name="Environ. Microbiol.">
        <title>Fungal ecological strategies reflected in gene transcription - a case study of two litter decomposers.</title>
        <authorList>
            <person name="Barbi F."/>
            <person name="Kohler A."/>
            <person name="Barry K."/>
            <person name="Baskaran P."/>
            <person name="Daum C."/>
            <person name="Fauchery L."/>
            <person name="Ihrmark K."/>
            <person name="Kuo A."/>
            <person name="LaButti K."/>
            <person name="Lipzen A."/>
            <person name="Morin E."/>
            <person name="Grigoriev I.V."/>
            <person name="Henrissat B."/>
            <person name="Lindahl B."/>
            <person name="Martin F."/>
        </authorList>
    </citation>
    <scope>NUCLEOTIDE SEQUENCE</scope>
    <source>
        <strain evidence="2">JB14</strain>
    </source>
</reference>
<dbReference type="Pfam" id="PF07714">
    <property type="entry name" value="PK_Tyr_Ser-Thr"/>
    <property type="match status" value="1"/>
</dbReference>
<feature type="domain" description="Protein kinase" evidence="1">
    <location>
        <begin position="1"/>
        <end position="131"/>
    </location>
</feature>
<dbReference type="SUPFAM" id="SSF56112">
    <property type="entry name" value="Protein kinase-like (PK-like)"/>
    <property type="match status" value="1"/>
</dbReference>
<sequence length="156" mass="16995">NVLVSDLGRCCLADFGLAAMSLQTLSSSSGSPRGSTRWMAPELLDSTITRPSKSTDMYALGCTILEITTGAPPFPEVKYDAAIICQVMKGSRPSRPAEGFSDVLWRAVKKCWADSHNRPTIQAFMDELSMVEKVCSDFEPPSVSGKDFIRPSEANR</sequence>
<accession>A0A6A4GXC7</accession>
<gene>
    <name evidence="2" type="ORF">BT96DRAFT_834064</name>
</gene>
<dbReference type="InterPro" id="IPR011009">
    <property type="entry name" value="Kinase-like_dom_sf"/>
</dbReference>
<dbReference type="Gene3D" id="1.10.510.10">
    <property type="entry name" value="Transferase(Phosphotransferase) domain 1"/>
    <property type="match status" value="1"/>
</dbReference>
<keyword evidence="3" id="KW-1185">Reference proteome</keyword>
<name>A0A6A4GXC7_9AGAR</name>
<dbReference type="InterPro" id="IPR050167">
    <property type="entry name" value="Ser_Thr_protein_kinase"/>
</dbReference>
<dbReference type="InterPro" id="IPR000719">
    <property type="entry name" value="Prot_kinase_dom"/>
</dbReference>
<dbReference type="PROSITE" id="PS50011">
    <property type="entry name" value="PROTEIN_KINASE_DOM"/>
    <property type="match status" value="1"/>
</dbReference>
<dbReference type="Proteomes" id="UP000799118">
    <property type="component" value="Unassembled WGS sequence"/>
</dbReference>
<dbReference type="EMBL" id="ML769673">
    <property type="protein sequence ID" value="KAE9390010.1"/>
    <property type="molecule type" value="Genomic_DNA"/>
</dbReference>
<feature type="non-terminal residue" evidence="2">
    <location>
        <position position="1"/>
    </location>
</feature>
<evidence type="ECO:0000313" key="3">
    <source>
        <dbReference type="Proteomes" id="UP000799118"/>
    </source>
</evidence>
<protein>
    <submittedName>
        <fullName evidence="2">Kinase-like protein</fullName>
    </submittedName>
</protein>
<keyword evidence="2" id="KW-0808">Transferase</keyword>
<dbReference type="OrthoDB" id="4062651at2759"/>
<keyword evidence="2" id="KW-0418">Kinase</keyword>
<dbReference type="GO" id="GO:0005737">
    <property type="term" value="C:cytoplasm"/>
    <property type="evidence" value="ECO:0007669"/>
    <property type="project" value="TreeGrafter"/>
</dbReference>
<organism evidence="2 3">
    <name type="scientific">Gymnopus androsaceus JB14</name>
    <dbReference type="NCBI Taxonomy" id="1447944"/>
    <lineage>
        <taxon>Eukaryota</taxon>
        <taxon>Fungi</taxon>
        <taxon>Dikarya</taxon>
        <taxon>Basidiomycota</taxon>
        <taxon>Agaricomycotina</taxon>
        <taxon>Agaricomycetes</taxon>
        <taxon>Agaricomycetidae</taxon>
        <taxon>Agaricales</taxon>
        <taxon>Marasmiineae</taxon>
        <taxon>Omphalotaceae</taxon>
        <taxon>Gymnopus</taxon>
    </lineage>
</organism>
<dbReference type="InterPro" id="IPR001245">
    <property type="entry name" value="Ser-Thr/Tyr_kinase_cat_dom"/>
</dbReference>
<dbReference type="PANTHER" id="PTHR23257">
    <property type="entry name" value="SERINE-THREONINE PROTEIN KINASE"/>
    <property type="match status" value="1"/>
</dbReference>